<dbReference type="EMBL" id="CM023471">
    <property type="protein sequence ID" value="KAH7964916.1"/>
    <property type="molecule type" value="Genomic_DNA"/>
</dbReference>
<dbReference type="Proteomes" id="UP000821865">
    <property type="component" value="Chromosome 2"/>
</dbReference>
<proteinExistence type="predicted"/>
<gene>
    <name evidence="1" type="ORF">HPB49_002516</name>
</gene>
<protein>
    <submittedName>
        <fullName evidence="1">Uncharacterized protein</fullName>
    </submittedName>
</protein>
<accession>A0ACB8DA70</accession>
<organism evidence="1 2">
    <name type="scientific">Dermacentor silvarum</name>
    <name type="common">Tick</name>
    <dbReference type="NCBI Taxonomy" id="543639"/>
    <lineage>
        <taxon>Eukaryota</taxon>
        <taxon>Metazoa</taxon>
        <taxon>Ecdysozoa</taxon>
        <taxon>Arthropoda</taxon>
        <taxon>Chelicerata</taxon>
        <taxon>Arachnida</taxon>
        <taxon>Acari</taxon>
        <taxon>Parasitiformes</taxon>
        <taxon>Ixodida</taxon>
        <taxon>Ixodoidea</taxon>
        <taxon>Ixodidae</taxon>
        <taxon>Rhipicephalinae</taxon>
        <taxon>Dermacentor</taxon>
    </lineage>
</organism>
<sequence>MASSGSAGVVAGPLVPSLTVTPASATGTGSRRSSVWEGTARRPSAWERRSSVFVDAVVAEDLVACHDEDAAAAAFVHKQQVGIYGWRKRCLYLLVTLLFAMVIMNVALTVWVLRVLDFSLDGMGRLRIVESGVRLEGEAEFLDSLYAAQIRSRREQPLNIESSKNITLNARNNQGQISNRLFIGNSIVEAFADEFRVRDSRGKLLFRAADDEVTVAADSLKVTGPGGVRFDGSVQTPLVRSETFKQLKLESPTRRLKVEAPQGVLVESKAGDISVACHQNLTLQSRQGEIFLDSERIVFQNLKTPLPALSGSPYKNVFQLCVCQTGVLFLSEPDGQCRADDSVCK</sequence>
<evidence type="ECO:0000313" key="1">
    <source>
        <dbReference type="EMBL" id="KAH7964916.1"/>
    </source>
</evidence>
<keyword evidence="2" id="KW-1185">Reference proteome</keyword>
<evidence type="ECO:0000313" key="2">
    <source>
        <dbReference type="Proteomes" id="UP000821865"/>
    </source>
</evidence>
<comment type="caution">
    <text evidence="1">The sequence shown here is derived from an EMBL/GenBank/DDBJ whole genome shotgun (WGS) entry which is preliminary data.</text>
</comment>
<reference evidence="1" key="1">
    <citation type="submission" date="2020-05" db="EMBL/GenBank/DDBJ databases">
        <title>Large-scale comparative analyses of tick genomes elucidate their genetic diversity and vector capacities.</title>
        <authorList>
            <person name="Jia N."/>
            <person name="Wang J."/>
            <person name="Shi W."/>
            <person name="Du L."/>
            <person name="Sun Y."/>
            <person name="Zhan W."/>
            <person name="Jiang J."/>
            <person name="Wang Q."/>
            <person name="Zhang B."/>
            <person name="Ji P."/>
            <person name="Sakyi L.B."/>
            <person name="Cui X."/>
            <person name="Yuan T."/>
            <person name="Jiang B."/>
            <person name="Yang W."/>
            <person name="Lam T.T.-Y."/>
            <person name="Chang Q."/>
            <person name="Ding S."/>
            <person name="Wang X."/>
            <person name="Zhu J."/>
            <person name="Ruan X."/>
            <person name="Zhao L."/>
            <person name="Wei J."/>
            <person name="Que T."/>
            <person name="Du C."/>
            <person name="Cheng J."/>
            <person name="Dai P."/>
            <person name="Han X."/>
            <person name="Huang E."/>
            <person name="Gao Y."/>
            <person name="Liu J."/>
            <person name="Shao H."/>
            <person name="Ye R."/>
            <person name="Li L."/>
            <person name="Wei W."/>
            <person name="Wang X."/>
            <person name="Wang C."/>
            <person name="Yang T."/>
            <person name="Huo Q."/>
            <person name="Li W."/>
            <person name="Guo W."/>
            <person name="Chen H."/>
            <person name="Zhou L."/>
            <person name="Ni X."/>
            <person name="Tian J."/>
            <person name="Zhou Y."/>
            <person name="Sheng Y."/>
            <person name="Liu T."/>
            <person name="Pan Y."/>
            <person name="Xia L."/>
            <person name="Li J."/>
            <person name="Zhao F."/>
            <person name="Cao W."/>
        </authorList>
    </citation>
    <scope>NUCLEOTIDE SEQUENCE</scope>
    <source>
        <strain evidence="1">Dsil-2018</strain>
    </source>
</reference>
<name>A0ACB8DA70_DERSI</name>